<gene>
    <name evidence="1" type="ORF">GBAR_LOCUS1355</name>
</gene>
<sequence>MVLQAIPISPFHF</sequence>
<dbReference type="EMBL" id="CASHTH010000206">
    <property type="protein sequence ID" value="CAI7993959.1"/>
    <property type="molecule type" value="Genomic_DNA"/>
</dbReference>
<protein>
    <submittedName>
        <fullName evidence="1">Uncharacterized protein</fullName>
    </submittedName>
</protein>
<keyword evidence="2" id="KW-1185">Reference proteome</keyword>
<proteinExistence type="predicted"/>
<name>A0AA35W4V5_GEOBA</name>
<reference evidence="1" key="1">
    <citation type="submission" date="2023-03" db="EMBL/GenBank/DDBJ databases">
        <authorList>
            <person name="Steffen K."/>
            <person name="Cardenas P."/>
        </authorList>
    </citation>
    <scope>NUCLEOTIDE SEQUENCE</scope>
</reference>
<comment type="caution">
    <text evidence="1">The sequence shown here is derived from an EMBL/GenBank/DDBJ whole genome shotgun (WGS) entry which is preliminary data.</text>
</comment>
<evidence type="ECO:0000313" key="1">
    <source>
        <dbReference type="EMBL" id="CAI7993959.1"/>
    </source>
</evidence>
<dbReference type="Proteomes" id="UP001174909">
    <property type="component" value="Unassembled WGS sequence"/>
</dbReference>
<organism evidence="1 2">
    <name type="scientific">Geodia barretti</name>
    <name type="common">Barrett's horny sponge</name>
    <dbReference type="NCBI Taxonomy" id="519541"/>
    <lineage>
        <taxon>Eukaryota</taxon>
        <taxon>Metazoa</taxon>
        <taxon>Porifera</taxon>
        <taxon>Demospongiae</taxon>
        <taxon>Heteroscleromorpha</taxon>
        <taxon>Tetractinellida</taxon>
        <taxon>Astrophorina</taxon>
        <taxon>Geodiidae</taxon>
        <taxon>Geodia</taxon>
    </lineage>
</organism>
<evidence type="ECO:0000313" key="2">
    <source>
        <dbReference type="Proteomes" id="UP001174909"/>
    </source>
</evidence>
<accession>A0AA35W4V5</accession>